<dbReference type="AlphaFoldDB" id="A0A3D8LJ19"/>
<evidence type="ECO:0000256" key="1">
    <source>
        <dbReference type="SAM" id="SignalP"/>
    </source>
</evidence>
<dbReference type="RefSeq" id="WP_115563472.1">
    <property type="nucleotide sequence ID" value="NZ_QRGR01000001.1"/>
</dbReference>
<evidence type="ECO:0008006" key="4">
    <source>
        <dbReference type="Google" id="ProtNLM"/>
    </source>
</evidence>
<sequence length="105" mass="11970">MKSVKLIALLFLFMVPFLYSCEESTDVVDSGTYQGTVDEVEAEKTEIYVKTADDKRLELYFNENTSLTRNGETVAFDQLQEGQQVEVEVEKVGQRLEPIAVRILE</sequence>
<evidence type="ECO:0000313" key="2">
    <source>
        <dbReference type="EMBL" id="RDV16952.1"/>
    </source>
</evidence>
<reference evidence="3" key="1">
    <citation type="submission" date="2018-08" db="EMBL/GenBank/DDBJ databases">
        <authorList>
            <person name="Liu Z.-W."/>
            <person name="Du Z.-J."/>
        </authorList>
    </citation>
    <scope>NUCLEOTIDE SEQUENCE [LARGE SCALE GENOMIC DNA]</scope>
    <source>
        <strain evidence="3">H4X</strain>
    </source>
</reference>
<name>A0A3D8LJ19_9BACT</name>
<keyword evidence="3" id="KW-1185">Reference proteome</keyword>
<proteinExistence type="predicted"/>
<comment type="caution">
    <text evidence="2">The sequence shown here is derived from an EMBL/GenBank/DDBJ whole genome shotgun (WGS) entry which is preliminary data.</text>
</comment>
<dbReference type="OrthoDB" id="839085at2"/>
<protein>
    <recommendedName>
        <fullName evidence="4">DUF3221 domain-containing protein</fullName>
    </recommendedName>
</protein>
<dbReference type="EMBL" id="QRGR01000001">
    <property type="protein sequence ID" value="RDV16952.1"/>
    <property type="molecule type" value="Genomic_DNA"/>
</dbReference>
<dbReference type="Proteomes" id="UP000256708">
    <property type="component" value="Unassembled WGS sequence"/>
</dbReference>
<accession>A0A3D8LJ19</accession>
<dbReference type="PROSITE" id="PS51257">
    <property type="entry name" value="PROKAR_LIPOPROTEIN"/>
    <property type="match status" value="1"/>
</dbReference>
<feature type="chain" id="PRO_5017735389" description="DUF3221 domain-containing protein" evidence="1">
    <location>
        <begin position="21"/>
        <end position="105"/>
    </location>
</feature>
<feature type="signal peptide" evidence="1">
    <location>
        <begin position="1"/>
        <end position="20"/>
    </location>
</feature>
<keyword evidence="1" id="KW-0732">Signal</keyword>
<evidence type="ECO:0000313" key="3">
    <source>
        <dbReference type="Proteomes" id="UP000256708"/>
    </source>
</evidence>
<organism evidence="2 3">
    <name type="scientific">Pontibacter diazotrophicus</name>
    <dbReference type="NCBI Taxonomy" id="1400979"/>
    <lineage>
        <taxon>Bacteria</taxon>
        <taxon>Pseudomonadati</taxon>
        <taxon>Bacteroidota</taxon>
        <taxon>Cytophagia</taxon>
        <taxon>Cytophagales</taxon>
        <taxon>Hymenobacteraceae</taxon>
        <taxon>Pontibacter</taxon>
    </lineage>
</organism>
<gene>
    <name evidence="2" type="ORF">DXT99_00045</name>
</gene>